<evidence type="ECO:0000313" key="2">
    <source>
        <dbReference type="EMBL" id="PTB18079.1"/>
    </source>
</evidence>
<comment type="caution">
    <text evidence="2">The sequence shown here is derived from an EMBL/GenBank/DDBJ whole genome shotgun (WGS) entry which is preliminary data.</text>
</comment>
<reference evidence="2 3" key="1">
    <citation type="submission" date="2018-03" db="EMBL/GenBank/DDBJ databases">
        <title>Whole genome analyses suggest that Burkholderia sensu lato contains two further novel genera in the rhizoxinica-symbiotica group Mycetohabitans gen. nov., and Trinickia gen. nov.: implications for the evolution of diazotrophy and nodulation in the Burkholderiaceae.</title>
        <authorList>
            <person name="Estrada De Los Santos P."/>
            <person name="Palmer M."/>
            <person name="Chavez-Ramirez B."/>
            <person name="Steenkamp E.T."/>
            <person name="Hirsch A.M."/>
            <person name="Manyaka P."/>
            <person name="Maluk M."/>
            <person name="Lafos M."/>
            <person name="Crook M."/>
            <person name="Gross E."/>
            <person name="Simon M.F."/>
            <person name="Bueno Dos Reis Junior F."/>
            <person name="Poole P.S."/>
            <person name="Venter S.N."/>
            <person name="James E.K."/>
        </authorList>
    </citation>
    <scope>NUCLEOTIDE SEQUENCE [LARGE SCALE GENOMIC DNA]</scope>
    <source>
        <strain evidence="2 3">JPY-366</strain>
    </source>
</reference>
<feature type="domain" description="Glycosyltransferase 2-like" evidence="1">
    <location>
        <begin position="21"/>
        <end position="124"/>
    </location>
</feature>
<name>A0A2T3XNI7_9BURK</name>
<organism evidence="2 3">
    <name type="scientific">Trinickia symbiotica</name>
    <dbReference type="NCBI Taxonomy" id="863227"/>
    <lineage>
        <taxon>Bacteria</taxon>
        <taxon>Pseudomonadati</taxon>
        <taxon>Pseudomonadota</taxon>
        <taxon>Betaproteobacteria</taxon>
        <taxon>Burkholderiales</taxon>
        <taxon>Burkholderiaceae</taxon>
        <taxon>Trinickia</taxon>
    </lineage>
</organism>
<protein>
    <recommendedName>
        <fullName evidence="1">Glycosyltransferase 2-like domain-containing protein</fullName>
    </recommendedName>
</protein>
<gene>
    <name evidence="2" type="ORF">C9I57_24925</name>
</gene>
<dbReference type="AlphaFoldDB" id="A0A2T3XNI7"/>
<dbReference type="InterPro" id="IPR029044">
    <property type="entry name" value="Nucleotide-diphossugar_trans"/>
</dbReference>
<proteinExistence type="predicted"/>
<sequence>MRNLGRATRDRPEASSVTTVSILIPAHRSEFLSEAIASALAQTFQDIEILVGDNTPNGALEHIVSAFGSPKLKYFHHGFDNGGQNAAALWDKANGKYVKWLFYDDVLMPTSVDSLVQALRLYPQAVMAFHERAVIDASGAVLLAPQRLLQDGHAGLIDRSFIVRTMVPRMNNFIGEPSCIMLDKDRIHAAELRQYKGYVPGFLGDVCAYLAVAQQGPIAAVGGYLGAFRRHGAQESADGSPIFSMGLIEWEVFLRGEAADGNLSLNEILMARQYLEHTYSCYVARFPELQRFIEGLSDLTDELPRNLFSSEKFQANLTYAKEVVKARNAVVQPSAA</sequence>
<evidence type="ECO:0000259" key="1">
    <source>
        <dbReference type="Pfam" id="PF00535"/>
    </source>
</evidence>
<dbReference type="Pfam" id="PF00535">
    <property type="entry name" value="Glycos_transf_2"/>
    <property type="match status" value="1"/>
</dbReference>
<dbReference type="Proteomes" id="UP000240638">
    <property type="component" value="Unassembled WGS sequence"/>
</dbReference>
<dbReference type="EMBL" id="PYUC01000014">
    <property type="protein sequence ID" value="PTB18079.1"/>
    <property type="molecule type" value="Genomic_DNA"/>
</dbReference>
<evidence type="ECO:0000313" key="3">
    <source>
        <dbReference type="Proteomes" id="UP000240638"/>
    </source>
</evidence>
<dbReference type="SUPFAM" id="SSF53448">
    <property type="entry name" value="Nucleotide-diphospho-sugar transferases"/>
    <property type="match status" value="1"/>
</dbReference>
<dbReference type="InterPro" id="IPR001173">
    <property type="entry name" value="Glyco_trans_2-like"/>
</dbReference>
<accession>A0A2T3XNI7</accession>
<dbReference type="Gene3D" id="3.90.550.10">
    <property type="entry name" value="Spore Coat Polysaccharide Biosynthesis Protein SpsA, Chain A"/>
    <property type="match status" value="1"/>
</dbReference>